<dbReference type="Pfam" id="PF02776">
    <property type="entry name" value="TPP_enzyme_N"/>
    <property type="match status" value="1"/>
</dbReference>
<keyword evidence="2 3" id="KW-0786">Thiamine pyrophosphate</keyword>
<dbReference type="GO" id="GO:0005886">
    <property type="term" value="C:plasma membrane"/>
    <property type="evidence" value="ECO:0007669"/>
    <property type="project" value="UniProtKB-SubCell"/>
</dbReference>
<dbReference type="EMBL" id="CP061855">
    <property type="protein sequence ID" value="QOD58107.1"/>
    <property type="molecule type" value="Genomic_DNA"/>
</dbReference>
<dbReference type="InterPro" id="IPR012001">
    <property type="entry name" value="Thiamin_PyroP_enz_TPP-bd_dom"/>
</dbReference>
<evidence type="ECO:0000256" key="1">
    <source>
        <dbReference type="ARBA" id="ARBA00007812"/>
    </source>
</evidence>
<feature type="region of interest" description="Membrane-binding domain" evidence="3">
    <location>
        <begin position="531"/>
        <end position="572"/>
    </location>
</feature>
<keyword evidence="3" id="KW-0547">Nucleotide-binding</keyword>
<feature type="domain" description="Thiamine pyrophosphate enzyme N-terminal TPP-binding" evidence="7">
    <location>
        <begin position="1"/>
        <end position="114"/>
    </location>
</feature>
<dbReference type="Gene3D" id="3.40.50.970">
    <property type="match status" value="2"/>
</dbReference>
<organism evidence="9 11">
    <name type="scientific">Photobacterium damsela subsp. piscicida</name>
    <name type="common">Pasteurella piscicida</name>
    <dbReference type="NCBI Taxonomy" id="38294"/>
    <lineage>
        <taxon>Bacteria</taxon>
        <taxon>Pseudomonadati</taxon>
        <taxon>Pseudomonadota</taxon>
        <taxon>Gammaproteobacteria</taxon>
        <taxon>Vibrionales</taxon>
        <taxon>Vibrionaceae</taxon>
        <taxon>Photobacterium</taxon>
    </lineage>
</organism>
<dbReference type="FunFam" id="3.40.50.1220:FF:000013">
    <property type="entry name" value="Pyruvate dehydrogenase [ubiquinone]"/>
    <property type="match status" value="1"/>
</dbReference>
<dbReference type="InterPro" id="IPR012000">
    <property type="entry name" value="Thiamin_PyroP_enz_cen_dom"/>
</dbReference>
<dbReference type="InterPro" id="IPR029035">
    <property type="entry name" value="DHS-like_NAD/FAD-binding_dom"/>
</dbReference>
<dbReference type="GO" id="GO:0000287">
    <property type="term" value="F:magnesium ion binding"/>
    <property type="evidence" value="ECO:0007669"/>
    <property type="project" value="UniProtKB-UniRule"/>
</dbReference>
<evidence type="ECO:0000259" key="5">
    <source>
        <dbReference type="Pfam" id="PF00205"/>
    </source>
</evidence>
<dbReference type="NCBIfam" id="NF006591">
    <property type="entry name" value="PRK09124.1"/>
    <property type="match status" value="1"/>
</dbReference>
<keyword evidence="3 9" id="KW-0670">Pyruvate</keyword>
<dbReference type="InterPro" id="IPR011766">
    <property type="entry name" value="TPP_enzyme_TPP-bd"/>
</dbReference>
<dbReference type="InterPro" id="IPR044261">
    <property type="entry name" value="Pyruvate_dehydrogenase"/>
</dbReference>
<dbReference type="Pfam" id="PF00205">
    <property type="entry name" value="TPP_enzyme_M"/>
    <property type="match status" value="1"/>
</dbReference>
<dbReference type="EMBL" id="AP018046">
    <property type="protein sequence ID" value="BAX55671.1"/>
    <property type="molecule type" value="Genomic_DNA"/>
</dbReference>
<name>A0A1Q9GUW8_PHODP</name>
<evidence type="ECO:0000259" key="7">
    <source>
        <dbReference type="Pfam" id="PF02776"/>
    </source>
</evidence>
<dbReference type="HAMAP" id="MF_00850">
    <property type="entry name" value="POX"/>
    <property type="match status" value="1"/>
</dbReference>
<accession>A0A1Q9GUW8</accession>
<dbReference type="GO" id="GO:0052737">
    <property type="term" value="F:pyruvate dehydrogenase (quinone) activity"/>
    <property type="evidence" value="ECO:0007669"/>
    <property type="project" value="UniProtKB-UniRule"/>
</dbReference>
<feature type="binding site" evidence="3">
    <location>
        <begin position="433"/>
        <end position="435"/>
    </location>
    <ligand>
        <name>thiamine diphosphate</name>
        <dbReference type="ChEBI" id="CHEBI:58937"/>
    </ligand>
</feature>
<keyword evidence="3" id="KW-1003">Cell membrane</keyword>
<comment type="caution">
    <text evidence="3">Lacks conserved residue(s) required for the propagation of feature annotation.</text>
</comment>
<dbReference type="Proteomes" id="UP000218676">
    <property type="component" value="Chromosome 2"/>
</dbReference>
<comment type="cofactor">
    <cofactor evidence="3">
        <name>Mg(2+)</name>
        <dbReference type="ChEBI" id="CHEBI:18420"/>
    </cofactor>
    <text evidence="3">Binds 1 Mg(2+) ion per subunit.</text>
</comment>
<reference evidence="9 11" key="3">
    <citation type="submission" date="2020-09" db="EMBL/GenBank/DDBJ databases">
        <title>Complete, closed and curated genome sequences of Photobacterium damselae subsp. piscicida isolates from Australia indicate localised evolution and additional plasmid-borne pathogenicity mechanisms.</title>
        <authorList>
            <person name="Baseggio L."/>
            <person name="Silayeva O."/>
            <person name="Buller N."/>
            <person name="Landos M."/>
            <person name="Engelstaedter J."/>
            <person name="Barnes A.C."/>
        </authorList>
    </citation>
    <scope>NUCLEOTIDE SEQUENCE [LARGE SCALE GENOMIC DNA]</scope>
    <source>
        <strain evidence="9 11">AS-16-0540-1</strain>
    </source>
</reference>
<dbReference type="Gene3D" id="3.40.50.1220">
    <property type="entry name" value="TPP-binding domain"/>
    <property type="match status" value="1"/>
</dbReference>
<reference evidence="8" key="1">
    <citation type="journal article" date="2017" name="Genome Announc.">
        <title>Whole-Genome Sequence of Photobacterium damselae subsp. piscicida Strain 91-197, Isolated from Hybrid Striped Bass (Morone sp.) in the United States.</title>
        <authorList>
            <person name="Teru Y."/>
            <person name="Hikima J."/>
            <person name="Kono T."/>
            <person name="Sakai M."/>
            <person name="Takano T."/>
            <person name="Hawke J.P."/>
            <person name="Takeyama H."/>
            <person name="Aoki T."/>
        </authorList>
    </citation>
    <scope>NUCLEOTIDE SEQUENCE</scope>
    <source>
        <strain evidence="8">91-197</strain>
    </source>
</reference>
<dbReference type="GO" id="GO:0050660">
    <property type="term" value="F:flavin adenine dinucleotide binding"/>
    <property type="evidence" value="ECO:0007669"/>
    <property type="project" value="UniProtKB-UniRule"/>
</dbReference>
<keyword evidence="3" id="KW-0285">Flavoprotein</keyword>
<feature type="binding site" evidence="3">
    <location>
        <begin position="249"/>
        <end position="252"/>
    </location>
    <ligand>
        <name>FAD</name>
        <dbReference type="ChEBI" id="CHEBI:57692"/>
    </ligand>
</feature>
<dbReference type="PANTHER" id="PTHR42981:SF2">
    <property type="entry name" value="PYRUVATE DEHYDROGENASE [UBIQUINONE]"/>
    <property type="match status" value="1"/>
</dbReference>
<dbReference type="EC" id="1.2.5.1" evidence="3"/>
<comment type="similarity">
    <text evidence="1 3 4">Belongs to the TPP enzyme family.</text>
</comment>
<dbReference type="GO" id="GO:0048039">
    <property type="term" value="F:ubiquinone binding"/>
    <property type="evidence" value="ECO:0007669"/>
    <property type="project" value="UniProtKB-UniRule"/>
</dbReference>
<feature type="binding site" evidence="3">
    <location>
        <position position="460"/>
    </location>
    <ligand>
        <name>Mg(2+)</name>
        <dbReference type="ChEBI" id="CHEBI:18420"/>
    </ligand>
</feature>
<gene>
    <name evidence="3 9" type="primary">poxB</name>
    <name evidence="9" type="ORF">IC627_20110</name>
    <name evidence="8" type="ORF">PDPUS_2_01085</name>
</gene>
<feature type="region of interest" description="FAD-binding domain" evidence="3">
    <location>
        <begin position="181"/>
        <end position="332"/>
    </location>
</feature>
<evidence type="ECO:0000259" key="6">
    <source>
        <dbReference type="Pfam" id="PF02775"/>
    </source>
</evidence>
<comment type="function">
    <text evidence="3">A peripheral cell membrane enzyme that catalyzes the oxidative decarboxylation of pyruvate to form acetate and CO(2). It channels electrons from the cytoplasm to the respiratory chain at the cell membrane via ubiquinone.</text>
</comment>
<keyword evidence="3" id="KW-0274">FAD</keyword>
<proteinExistence type="inferred from homology"/>
<evidence type="ECO:0000313" key="10">
    <source>
        <dbReference type="Proteomes" id="UP000218676"/>
    </source>
</evidence>
<comment type="subunit">
    <text evidence="3">Homotetramer.</text>
</comment>
<feature type="site" description="Moves into active site upon enzyme activation, plays a role in electron transfer" evidence="3">
    <location>
        <position position="465"/>
    </location>
</feature>
<feature type="binding site" evidence="3">
    <location>
        <begin position="460"/>
        <end position="466"/>
    </location>
    <ligand>
        <name>thiamine diphosphate</name>
        <dbReference type="ChEBI" id="CHEBI:58937"/>
    </ligand>
</feature>
<dbReference type="InterPro" id="IPR029061">
    <property type="entry name" value="THDP-binding"/>
</dbReference>
<evidence type="ECO:0000313" key="11">
    <source>
        <dbReference type="Proteomes" id="UP000516656"/>
    </source>
</evidence>
<feature type="domain" description="Thiamine pyrophosphate enzyme central" evidence="5">
    <location>
        <begin position="190"/>
        <end position="317"/>
    </location>
</feature>
<evidence type="ECO:0000256" key="2">
    <source>
        <dbReference type="ARBA" id="ARBA00023052"/>
    </source>
</evidence>
<feature type="binding site" evidence="3">
    <location>
        <begin position="406"/>
        <end position="408"/>
    </location>
    <ligand>
        <name>thiamine diphosphate</name>
        <dbReference type="ChEBI" id="CHEBI:58937"/>
    </ligand>
</feature>
<dbReference type="Pfam" id="PF02775">
    <property type="entry name" value="TPP_enzyme_C"/>
    <property type="match status" value="1"/>
</dbReference>
<dbReference type="CDD" id="cd07039">
    <property type="entry name" value="TPP_PYR_POX"/>
    <property type="match status" value="1"/>
</dbReference>
<comment type="activity regulation">
    <text evidence="3">The C-terminus inhibits activity; it has to move for the enzyme to be active. Activated by lipid-binding, which occurs via the C-terminus.</text>
</comment>
<dbReference type="Proteomes" id="UP000516656">
    <property type="component" value="Chromosome 2"/>
</dbReference>
<comment type="catalytic activity">
    <reaction evidence="3">
        <text>a ubiquinone + pyruvate + H2O = a ubiquinol + acetate + CO2</text>
        <dbReference type="Rhea" id="RHEA:27405"/>
        <dbReference type="Rhea" id="RHEA-COMP:9565"/>
        <dbReference type="Rhea" id="RHEA-COMP:9566"/>
        <dbReference type="ChEBI" id="CHEBI:15361"/>
        <dbReference type="ChEBI" id="CHEBI:15377"/>
        <dbReference type="ChEBI" id="CHEBI:16389"/>
        <dbReference type="ChEBI" id="CHEBI:16526"/>
        <dbReference type="ChEBI" id="CHEBI:17976"/>
        <dbReference type="ChEBI" id="CHEBI:30089"/>
        <dbReference type="EC" id="1.2.5.1"/>
    </reaction>
</comment>
<dbReference type="CDD" id="cd02014">
    <property type="entry name" value="TPP_POX"/>
    <property type="match status" value="1"/>
</dbReference>
<keyword evidence="3" id="KW-0479">Metal-binding</keyword>
<comment type="cofactor">
    <cofactor evidence="3">
        <name>FAD</name>
        <dbReference type="ChEBI" id="CHEBI:57692"/>
    </cofactor>
    <text evidence="3">Binds 1 FAD per subunit.</text>
</comment>
<comment type="cofactor">
    <cofactor evidence="3">
        <name>thiamine diphosphate</name>
        <dbReference type="ChEBI" id="CHEBI:58937"/>
    </cofactor>
    <text evidence="3">Binds 1 thiamine pyrophosphate per subunit.</text>
</comment>
<dbReference type="InterPro" id="IPR047211">
    <property type="entry name" value="POXB-like"/>
</dbReference>
<feature type="binding site" evidence="3">
    <location>
        <begin position="272"/>
        <end position="276"/>
    </location>
    <ligand>
        <name>FAD</name>
        <dbReference type="ChEBI" id="CHEBI:57692"/>
    </ligand>
</feature>
<evidence type="ECO:0000256" key="4">
    <source>
        <dbReference type="RuleBase" id="RU362132"/>
    </source>
</evidence>
<keyword evidence="3" id="KW-0460">Magnesium</keyword>
<dbReference type="SUPFAM" id="SSF52467">
    <property type="entry name" value="DHS-like NAD/FAD-binding domain"/>
    <property type="match status" value="1"/>
</dbReference>
<evidence type="ECO:0000313" key="9">
    <source>
        <dbReference type="EMBL" id="QOD58107.1"/>
    </source>
</evidence>
<dbReference type="InterPro" id="IPR047210">
    <property type="entry name" value="TPP_PYR_POXB-like"/>
</dbReference>
<protein>
    <recommendedName>
        <fullName evidence="3">Pyruvate dehydrogenase [ubiquinone]</fullName>
        <ecNumber evidence="3">1.2.5.1</ecNumber>
    </recommendedName>
    <alternativeName>
        <fullName evidence="3">Pyruvate oxidase</fullName>
        <shortName evidence="3">POX</shortName>
    </alternativeName>
    <alternativeName>
        <fullName evidence="3">Pyruvate:ubiquinone-8 oxidoreductase</fullName>
    </alternativeName>
</protein>
<dbReference type="InterPro" id="IPR047212">
    <property type="entry name" value="TPP_POXB-like"/>
</dbReference>
<dbReference type="PANTHER" id="PTHR42981">
    <property type="entry name" value="PYRUVATE DEHYDROGENASE [UBIQUINONE]"/>
    <property type="match status" value="1"/>
</dbReference>
<dbReference type="RefSeq" id="WP_044177915.1">
    <property type="nucleotide sequence ID" value="NZ_AP018046.1"/>
</dbReference>
<feature type="binding site" evidence="3">
    <location>
        <position position="290"/>
    </location>
    <ligand>
        <name>FAD</name>
        <dbReference type="ChEBI" id="CHEBI:57692"/>
    </ligand>
</feature>
<dbReference type="GO" id="GO:0042867">
    <property type="term" value="P:pyruvate catabolic process"/>
    <property type="evidence" value="ECO:0007669"/>
    <property type="project" value="UniProtKB-UniRule"/>
</dbReference>
<reference evidence="10" key="2">
    <citation type="submission" date="2017-05" db="EMBL/GenBank/DDBJ databases">
        <title>Whole genome sequence of fish pathogenic bacteria, Photobacterium damselae subsp. piscicida, strain 91-197, isolated from hybrid striped bass (Morone sp.) in USA.</title>
        <authorList>
            <person name="Teru Y."/>
            <person name="Hikima J."/>
            <person name="Kono T."/>
            <person name="Sakai M."/>
            <person name="Takano T."/>
            <person name="Hawke J.P."/>
            <person name="Takeyama H."/>
            <person name="Aoki T."/>
        </authorList>
    </citation>
    <scope>NUCLEOTIDE SEQUENCE [LARGE SCALE GENOMIC DNA]</scope>
    <source>
        <strain evidence="10">91-197</strain>
    </source>
</reference>
<evidence type="ECO:0000256" key="3">
    <source>
        <dbReference type="HAMAP-Rule" id="MF_00850"/>
    </source>
</evidence>
<feature type="binding site" evidence="3">
    <location>
        <position position="48"/>
    </location>
    <ligand>
        <name>thiamine diphosphate</name>
        <dbReference type="ChEBI" id="CHEBI:58937"/>
    </ligand>
</feature>
<dbReference type="GO" id="GO:0008289">
    <property type="term" value="F:lipid binding"/>
    <property type="evidence" value="ECO:0007669"/>
    <property type="project" value="UniProtKB-UniRule"/>
</dbReference>
<keyword evidence="3 9" id="KW-0560">Oxidoreductase</keyword>
<feature type="binding site" evidence="3">
    <location>
        <position position="433"/>
    </location>
    <ligand>
        <name>Mg(2+)</name>
        <dbReference type="ChEBI" id="CHEBI:18420"/>
    </ligand>
</feature>
<sequence>MKIAQYMVKLLSEAGVKRIWGVTGDSLNGISDSLRAEGSIEWIGTRHEEVAAFAAGAEAELTGELAVCAGSCGPGNMHLINGLYNCYRNKVPVLAIASDIPSSEIGTHYFQETDPTRLFKECSVFCEKLTTPEQMPQLMETAMRQAILKRGVSVIVVPGDVALLDMPKNTAIKWQRPTLPLTMPIISELNQCAQILNQSVKTVLFCGAGTKDSHKQVIELAEKLKAPIVHALRGKEHIEYDNPFDVGMTGLIGFSSGYHAMENADVVLLVGTSFPFRPFYPKGAKIVQIDNDSSAIGRHTQIDLGIVADVQPTLSTLLPLLDENHNTEFLNKCVEHYKKTRKDLDNLAEIKPKSALIHPQTLSKVISEKAHQDAVFTCDVGTPTLWAARYLKMNGHRRLLGSFNHGSMANAMAQAIGAQAVDKDRQVIAMCGDGGFSMLMGDLLTLAPYQLPVKIVILNNSSLGFVDMEMKAAGFVSNATDLHNPSFAAIANACGIKGIKVSEPKKLNEAVDELLAHQGPALLEVITDKHELSMPPKIQLAQEKGFAIYMLKALFNGYGDELVEVAKTNLLR</sequence>
<keyword evidence="3 9" id="KW-0830">Ubiquinone</keyword>
<keyword evidence="3" id="KW-0472">Membrane</keyword>
<feature type="domain" description="Thiamine pyrophosphate enzyme TPP-binding" evidence="6">
    <location>
        <begin position="379"/>
        <end position="525"/>
    </location>
</feature>
<dbReference type="GO" id="GO:0030976">
    <property type="term" value="F:thiamine pyrophosphate binding"/>
    <property type="evidence" value="ECO:0007669"/>
    <property type="project" value="UniProtKB-UniRule"/>
</dbReference>
<evidence type="ECO:0000313" key="8">
    <source>
        <dbReference type="EMBL" id="BAX55671.1"/>
    </source>
</evidence>
<dbReference type="AlphaFoldDB" id="A0A1Q9GUW8"/>
<comment type="domain">
    <text evidence="3">Has 4 domains; the Pyr domain which binds the pyrimidine moiety of the thiamine pyrophosphate cofactor, the FAD-binding domain, the PP-binding domain which binds the pyrophosphate portion of thiamine pyrophosphate and the C-terminal membrane binding region. The C-terminus is held closely against the rest of the protein and covers the active site; during activation it unfolds from the rest of the protein and forms an amphipathic helix upon membrane binding, exposing the active site.</text>
</comment>
<dbReference type="SUPFAM" id="SSF52518">
    <property type="entry name" value="Thiamin diphosphate-binding fold (THDP-binding)"/>
    <property type="match status" value="2"/>
</dbReference>
<keyword evidence="3" id="KW-0446">Lipid-binding</keyword>
<comment type="subcellular location">
    <subcellularLocation>
        <location evidence="3">Cell membrane</location>
        <topology evidence="3">Peripheral membrane protein</topology>
        <orientation evidence="3">Cytoplasmic side</orientation>
    </subcellularLocation>
</comment>